<dbReference type="EMBL" id="GBRH01268841">
    <property type="protein sequence ID" value="JAD29054.1"/>
    <property type="molecule type" value="Transcribed_RNA"/>
</dbReference>
<evidence type="ECO:0000313" key="1">
    <source>
        <dbReference type="EMBL" id="JAD29054.1"/>
    </source>
</evidence>
<reference evidence="1" key="1">
    <citation type="submission" date="2014-09" db="EMBL/GenBank/DDBJ databases">
        <authorList>
            <person name="Magalhaes I.L.F."/>
            <person name="Oliveira U."/>
            <person name="Santos F.R."/>
            <person name="Vidigal T.H.D.A."/>
            <person name="Brescovit A.D."/>
            <person name="Santos A.J."/>
        </authorList>
    </citation>
    <scope>NUCLEOTIDE SEQUENCE</scope>
    <source>
        <tissue evidence="1">Shoot tissue taken approximately 20 cm above the soil surface</tissue>
    </source>
</reference>
<organism evidence="1">
    <name type="scientific">Arundo donax</name>
    <name type="common">Giant reed</name>
    <name type="synonym">Donax arundinaceus</name>
    <dbReference type="NCBI Taxonomy" id="35708"/>
    <lineage>
        <taxon>Eukaryota</taxon>
        <taxon>Viridiplantae</taxon>
        <taxon>Streptophyta</taxon>
        <taxon>Embryophyta</taxon>
        <taxon>Tracheophyta</taxon>
        <taxon>Spermatophyta</taxon>
        <taxon>Magnoliopsida</taxon>
        <taxon>Liliopsida</taxon>
        <taxon>Poales</taxon>
        <taxon>Poaceae</taxon>
        <taxon>PACMAD clade</taxon>
        <taxon>Arundinoideae</taxon>
        <taxon>Arundineae</taxon>
        <taxon>Arundo</taxon>
    </lineage>
</organism>
<accession>A0A0A9SPX0</accession>
<sequence>MSPSLPSSPLHCRAPLPCTRCCRSTPANSDHRARA</sequence>
<reference evidence="1" key="2">
    <citation type="journal article" date="2015" name="Data Brief">
        <title>Shoot transcriptome of the giant reed, Arundo donax.</title>
        <authorList>
            <person name="Barrero R.A."/>
            <person name="Guerrero F.D."/>
            <person name="Moolhuijzen P."/>
            <person name="Goolsby J.A."/>
            <person name="Tidwell J."/>
            <person name="Bellgard S.E."/>
            <person name="Bellgard M.I."/>
        </authorList>
    </citation>
    <scope>NUCLEOTIDE SEQUENCE</scope>
    <source>
        <tissue evidence="1">Shoot tissue taken approximately 20 cm above the soil surface</tissue>
    </source>
</reference>
<protein>
    <submittedName>
        <fullName evidence="1">Uncharacterized protein</fullName>
    </submittedName>
</protein>
<name>A0A0A9SPX0_ARUDO</name>
<proteinExistence type="predicted"/>
<dbReference type="AlphaFoldDB" id="A0A0A9SPX0"/>